<dbReference type="AlphaFoldDB" id="A0A833ZM95"/>
<reference evidence="2 3" key="1">
    <citation type="journal article" date="2020" name="Nature">
        <title>Six reference-quality genomes reveal evolution of bat adaptations.</title>
        <authorList>
            <person name="Jebb D."/>
            <person name="Huang Z."/>
            <person name="Pippel M."/>
            <person name="Hughes G.M."/>
            <person name="Lavrichenko K."/>
            <person name="Devanna P."/>
            <person name="Winkler S."/>
            <person name="Jermiin L.S."/>
            <person name="Skirmuntt E.C."/>
            <person name="Katzourakis A."/>
            <person name="Burkitt-Gray L."/>
            <person name="Ray D.A."/>
            <person name="Sullivan K.A.M."/>
            <person name="Roscito J.G."/>
            <person name="Kirilenko B.M."/>
            <person name="Davalos L.M."/>
            <person name="Corthals A.P."/>
            <person name="Power M.L."/>
            <person name="Jones G."/>
            <person name="Ransome R.D."/>
            <person name="Dechmann D.K.N."/>
            <person name="Locatelli A.G."/>
            <person name="Puechmaille S.J."/>
            <person name="Fedrigo O."/>
            <person name="Jarvis E.D."/>
            <person name="Hiller M."/>
            <person name="Vernes S.C."/>
            <person name="Myers E.W."/>
            <person name="Teeling E.C."/>
        </authorList>
    </citation>
    <scope>NUCLEOTIDE SEQUENCE [LARGE SCALE GENOMIC DNA]</scope>
    <source>
        <strain evidence="2">Bat1K_MPI-CBG_1</strain>
    </source>
</reference>
<dbReference type="EMBL" id="JABVXQ010000008">
    <property type="protein sequence ID" value="KAF6095159.1"/>
    <property type="molecule type" value="Genomic_DNA"/>
</dbReference>
<proteinExistence type="predicted"/>
<organism evidence="2 3">
    <name type="scientific">Phyllostomus discolor</name>
    <name type="common">pale spear-nosed bat</name>
    <dbReference type="NCBI Taxonomy" id="89673"/>
    <lineage>
        <taxon>Eukaryota</taxon>
        <taxon>Metazoa</taxon>
        <taxon>Chordata</taxon>
        <taxon>Craniata</taxon>
        <taxon>Vertebrata</taxon>
        <taxon>Euteleostomi</taxon>
        <taxon>Mammalia</taxon>
        <taxon>Eutheria</taxon>
        <taxon>Laurasiatheria</taxon>
        <taxon>Chiroptera</taxon>
        <taxon>Yangochiroptera</taxon>
        <taxon>Phyllostomidae</taxon>
        <taxon>Phyllostominae</taxon>
        <taxon>Phyllostomus</taxon>
    </lineage>
</organism>
<feature type="compositionally biased region" description="Pro residues" evidence="1">
    <location>
        <begin position="94"/>
        <end position="104"/>
    </location>
</feature>
<feature type="compositionally biased region" description="Polar residues" evidence="1">
    <location>
        <begin position="1"/>
        <end position="10"/>
    </location>
</feature>
<sequence length="206" mass="22424">MTPLQTSQCVQPAGPAAQGRWSHHPQACCTPAHLLPFPRRAGEAPLAQPRNPPAAAQLHAGRRPLPGRAPELSGLDRCTEGQPAGAAESGGSRPAPPRPRPPPSGGSGAASLGRRKEELEQGLENSNCEIIFLKMNHPRNYSRALEYTALIYLYPLQRREAEDLGQKAVKTLKMNNHVISEEGEKSVDIFAHQDLALYFYILFVVV</sequence>
<name>A0A833ZM95_9CHIR</name>
<protein>
    <submittedName>
        <fullName evidence="2">Uncharacterized protein</fullName>
    </submittedName>
</protein>
<evidence type="ECO:0000313" key="2">
    <source>
        <dbReference type="EMBL" id="KAF6095159.1"/>
    </source>
</evidence>
<evidence type="ECO:0000313" key="3">
    <source>
        <dbReference type="Proteomes" id="UP000664940"/>
    </source>
</evidence>
<gene>
    <name evidence="2" type="ORF">HJG60_012126</name>
</gene>
<comment type="caution">
    <text evidence="2">The sequence shown here is derived from an EMBL/GenBank/DDBJ whole genome shotgun (WGS) entry which is preliminary data.</text>
</comment>
<evidence type="ECO:0000256" key="1">
    <source>
        <dbReference type="SAM" id="MobiDB-lite"/>
    </source>
</evidence>
<feature type="region of interest" description="Disordered" evidence="1">
    <location>
        <begin position="1"/>
        <end position="119"/>
    </location>
</feature>
<dbReference type="Proteomes" id="UP000664940">
    <property type="component" value="Unassembled WGS sequence"/>
</dbReference>
<accession>A0A833ZM95</accession>